<feature type="transmembrane region" description="Helical" evidence="6">
    <location>
        <begin position="12"/>
        <end position="33"/>
    </location>
</feature>
<feature type="transmembrane region" description="Helical" evidence="6">
    <location>
        <begin position="295"/>
        <end position="320"/>
    </location>
</feature>
<dbReference type="GO" id="GO:0005886">
    <property type="term" value="C:plasma membrane"/>
    <property type="evidence" value="ECO:0007669"/>
    <property type="project" value="UniProtKB-SubCell"/>
</dbReference>
<feature type="transmembrane region" description="Helical" evidence="6">
    <location>
        <begin position="45"/>
        <end position="68"/>
    </location>
</feature>
<evidence type="ECO:0000313" key="8">
    <source>
        <dbReference type="Proteomes" id="UP000051861"/>
    </source>
</evidence>
<dbReference type="AlphaFoldDB" id="A0A0S7Y4K4"/>
<feature type="transmembrane region" description="Helical" evidence="6">
    <location>
        <begin position="216"/>
        <end position="232"/>
    </location>
</feature>
<feature type="transmembrane region" description="Helical" evidence="6">
    <location>
        <begin position="417"/>
        <end position="435"/>
    </location>
</feature>
<reference evidence="7 8" key="1">
    <citation type="journal article" date="2015" name="Microbiome">
        <title>Genomic resolution of linkages in carbon, nitrogen, and sulfur cycling among widespread estuary sediment bacteria.</title>
        <authorList>
            <person name="Baker B.J."/>
            <person name="Lazar C.S."/>
            <person name="Teske A.P."/>
            <person name="Dick G.J."/>
        </authorList>
    </citation>
    <scope>NUCLEOTIDE SEQUENCE [LARGE SCALE GENOMIC DNA]</scope>
    <source>
        <strain evidence="7">DG_54_3</strain>
    </source>
</reference>
<sequence>MRGTVGRVLGNTLWLLLQRTGGRILTFLLMIYLARSLGSLGFGKFTFAISFTSLFLILSDLGITTLAVREVARDKEGSPEYIGKSATLKFFLSVLALLIIAISLNIMNIPSDTRMVAYLIGACIIFENAGGFFGAVFQAYEDMKYITLNEIIEKVFLLSMAFVLLRQGFGLLSIGLLYFFSGLVYFLLNVVFVYWKFLKPRYRIDGRFWRKILKEALPLAIVALISMVYYHLDIVMLGKMKGEEVAGWYGVSYHLFFALATIPGAFLSAVFPVMSRFFKESKELLKKSYQKSFKLIVGAGIPVSVGSFLLSKKIILFLFGPQYQNSITALKILSFLIIFSYLNSLAGYFLTSINRQALTAKILAVTAGINVILNFILIPHYSYIGAASATVVSEILFFIIFFISVRREISSISLGEIAKSIISAVIMGLLIVILIQKGFTLIPLIAIGAITYLFFIWITGFITKGEKSRFKDILQGKETE</sequence>
<feature type="transmembrane region" description="Helical" evidence="6">
    <location>
        <begin position="175"/>
        <end position="195"/>
    </location>
</feature>
<evidence type="ECO:0000256" key="4">
    <source>
        <dbReference type="ARBA" id="ARBA00022989"/>
    </source>
</evidence>
<accession>A0A0S7Y4K4</accession>
<feature type="transmembrane region" description="Helical" evidence="6">
    <location>
        <begin position="252"/>
        <end position="274"/>
    </location>
</feature>
<evidence type="ECO:0000256" key="2">
    <source>
        <dbReference type="ARBA" id="ARBA00022475"/>
    </source>
</evidence>
<evidence type="ECO:0000256" key="1">
    <source>
        <dbReference type="ARBA" id="ARBA00004651"/>
    </source>
</evidence>
<keyword evidence="5 6" id="KW-0472">Membrane</keyword>
<evidence type="ECO:0000256" key="6">
    <source>
        <dbReference type="SAM" id="Phobius"/>
    </source>
</evidence>
<protein>
    <submittedName>
        <fullName evidence="7">Uncharacterized protein</fullName>
    </submittedName>
</protein>
<dbReference type="CDD" id="cd13128">
    <property type="entry name" value="MATE_Wzx_like"/>
    <property type="match status" value="1"/>
</dbReference>
<organism evidence="7 8">
    <name type="scientific">candidate division WOR-1 bacterium DG_54_3</name>
    <dbReference type="NCBI Taxonomy" id="1703775"/>
    <lineage>
        <taxon>Bacteria</taxon>
        <taxon>Bacillati</taxon>
        <taxon>Saganbacteria</taxon>
    </lineage>
</organism>
<dbReference type="EMBL" id="LIZX01000024">
    <property type="protein sequence ID" value="KPJ69459.1"/>
    <property type="molecule type" value="Genomic_DNA"/>
</dbReference>
<feature type="transmembrane region" description="Helical" evidence="6">
    <location>
        <begin position="151"/>
        <end position="169"/>
    </location>
</feature>
<gene>
    <name evidence="7" type="ORF">AMJ44_03845</name>
</gene>
<proteinExistence type="predicted"/>
<dbReference type="PANTHER" id="PTHR30250">
    <property type="entry name" value="PST FAMILY PREDICTED COLANIC ACID TRANSPORTER"/>
    <property type="match status" value="1"/>
</dbReference>
<dbReference type="Proteomes" id="UP000051861">
    <property type="component" value="Unassembled WGS sequence"/>
</dbReference>
<keyword evidence="3 6" id="KW-0812">Transmembrane</keyword>
<evidence type="ECO:0000256" key="5">
    <source>
        <dbReference type="ARBA" id="ARBA00023136"/>
    </source>
</evidence>
<feature type="transmembrane region" description="Helical" evidence="6">
    <location>
        <begin position="383"/>
        <end position="405"/>
    </location>
</feature>
<evidence type="ECO:0000313" key="7">
    <source>
        <dbReference type="EMBL" id="KPJ69459.1"/>
    </source>
</evidence>
<feature type="transmembrane region" description="Helical" evidence="6">
    <location>
        <begin position="115"/>
        <end position="139"/>
    </location>
</feature>
<comment type="subcellular location">
    <subcellularLocation>
        <location evidence="1">Cell membrane</location>
        <topology evidence="1">Multi-pass membrane protein</topology>
    </subcellularLocation>
</comment>
<feature type="transmembrane region" description="Helical" evidence="6">
    <location>
        <begin position="88"/>
        <end position="109"/>
    </location>
</feature>
<evidence type="ECO:0000256" key="3">
    <source>
        <dbReference type="ARBA" id="ARBA00022692"/>
    </source>
</evidence>
<dbReference type="PANTHER" id="PTHR30250:SF11">
    <property type="entry name" value="O-ANTIGEN TRANSPORTER-RELATED"/>
    <property type="match status" value="1"/>
</dbReference>
<feature type="transmembrane region" description="Helical" evidence="6">
    <location>
        <begin position="441"/>
        <end position="462"/>
    </location>
</feature>
<keyword evidence="2" id="KW-1003">Cell membrane</keyword>
<keyword evidence="4 6" id="KW-1133">Transmembrane helix</keyword>
<dbReference type="InterPro" id="IPR002797">
    <property type="entry name" value="Polysacc_synth"/>
</dbReference>
<feature type="transmembrane region" description="Helical" evidence="6">
    <location>
        <begin position="358"/>
        <end position="377"/>
    </location>
</feature>
<comment type="caution">
    <text evidence="7">The sequence shown here is derived from an EMBL/GenBank/DDBJ whole genome shotgun (WGS) entry which is preliminary data.</text>
</comment>
<dbReference type="InterPro" id="IPR050833">
    <property type="entry name" value="Poly_Biosynth_Transport"/>
</dbReference>
<name>A0A0S7Y4K4_UNCSA</name>
<feature type="transmembrane region" description="Helical" evidence="6">
    <location>
        <begin position="332"/>
        <end position="351"/>
    </location>
</feature>
<dbReference type="Pfam" id="PF01943">
    <property type="entry name" value="Polysacc_synt"/>
    <property type="match status" value="1"/>
</dbReference>